<reference evidence="5 6" key="1">
    <citation type="submission" date="2018-11" db="EMBL/GenBank/DDBJ databases">
        <title>YIM 102482-1 draft genome.</title>
        <authorList>
            <person name="Li G."/>
            <person name="Jiang Y."/>
        </authorList>
    </citation>
    <scope>NUCLEOTIDE SEQUENCE [LARGE SCALE GENOMIC DNA]</scope>
    <source>
        <strain evidence="5 6">YIM 102482-1</strain>
    </source>
</reference>
<dbReference type="GO" id="GO:0006043">
    <property type="term" value="P:glucosamine catabolic process"/>
    <property type="evidence" value="ECO:0007669"/>
    <property type="project" value="TreeGrafter"/>
</dbReference>
<dbReference type="PANTHER" id="PTHR11280">
    <property type="entry name" value="GLUCOSAMINE-6-PHOSPHATE ISOMERASE"/>
    <property type="match status" value="1"/>
</dbReference>
<dbReference type="OrthoDB" id="9791139at2"/>
<dbReference type="GO" id="GO:0006046">
    <property type="term" value="P:N-acetylglucosamine catabolic process"/>
    <property type="evidence" value="ECO:0007669"/>
    <property type="project" value="UniProtKB-UniRule"/>
</dbReference>
<keyword evidence="2 3" id="KW-0119">Carbohydrate metabolism</keyword>
<comment type="caution">
    <text evidence="5">The sequence shown here is derived from an EMBL/GenBank/DDBJ whole genome shotgun (WGS) entry which is preliminary data.</text>
</comment>
<gene>
    <name evidence="3 5" type="primary">nagB</name>
    <name evidence="5" type="ORF">EG850_06900</name>
</gene>
<evidence type="ECO:0000256" key="1">
    <source>
        <dbReference type="ARBA" id="ARBA00022801"/>
    </source>
</evidence>
<dbReference type="HAMAP" id="MF_01241">
    <property type="entry name" value="GlcN6P_deamin"/>
    <property type="match status" value="1"/>
</dbReference>
<protein>
    <recommendedName>
        <fullName evidence="3">Glucosamine-6-phosphate deaminase</fullName>
        <ecNumber evidence="3">3.5.99.6</ecNumber>
    </recommendedName>
    <alternativeName>
        <fullName evidence="3">GlcN6P deaminase</fullName>
        <shortName evidence="3">GNPDA</shortName>
    </alternativeName>
    <alternativeName>
        <fullName evidence="3">Glucosamine-6-phosphate isomerase</fullName>
    </alternativeName>
</protein>
<dbReference type="GO" id="GO:0004342">
    <property type="term" value="F:glucosamine-6-phosphate deaminase activity"/>
    <property type="evidence" value="ECO:0007669"/>
    <property type="project" value="UniProtKB-UniRule"/>
</dbReference>
<evidence type="ECO:0000313" key="6">
    <source>
        <dbReference type="Proteomes" id="UP000274391"/>
    </source>
</evidence>
<dbReference type="GO" id="GO:0019262">
    <property type="term" value="P:N-acetylneuraminate catabolic process"/>
    <property type="evidence" value="ECO:0007669"/>
    <property type="project" value="UniProtKB-UniRule"/>
</dbReference>
<dbReference type="NCBIfam" id="TIGR00502">
    <property type="entry name" value="nagB"/>
    <property type="match status" value="1"/>
</dbReference>
<evidence type="ECO:0000259" key="4">
    <source>
        <dbReference type="Pfam" id="PF01182"/>
    </source>
</evidence>
<dbReference type="Gene3D" id="3.40.50.1360">
    <property type="match status" value="1"/>
</dbReference>
<comment type="pathway">
    <text evidence="3">Amino-sugar metabolism; N-acetylneuraminate degradation; D-fructose 6-phosphate from N-acetylneuraminate: step 5/5.</text>
</comment>
<comment type="catalytic activity">
    <reaction evidence="3">
        <text>alpha-D-glucosamine 6-phosphate + H2O = beta-D-fructose 6-phosphate + NH4(+)</text>
        <dbReference type="Rhea" id="RHEA:12172"/>
        <dbReference type="ChEBI" id="CHEBI:15377"/>
        <dbReference type="ChEBI" id="CHEBI:28938"/>
        <dbReference type="ChEBI" id="CHEBI:57634"/>
        <dbReference type="ChEBI" id="CHEBI:75989"/>
        <dbReference type="EC" id="3.5.99.6"/>
    </reaction>
</comment>
<dbReference type="GO" id="GO:0005975">
    <property type="term" value="P:carbohydrate metabolic process"/>
    <property type="evidence" value="ECO:0007669"/>
    <property type="project" value="InterPro"/>
</dbReference>
<dbReference type="EMBL" id="RQVS01000007">
    <property type="protein sequence ID" value="RRJ86741.1"/>
    <property type="molecule type" value="Genomic_DNA"/>
</dbReference>
<keyword evidence="6" id="KW-1185">Reference proteome</keyword>
<dbReference type="InterPro" id="IPR037171">
    <property type="entry name" value="NagB/RpiA_transferase-like"/>
</dbReference>
<accession>A0A3P3VVB2</accession>
<comment type="similarity">
    <text evidence="3">Belongs to the glucosamine/galactosamine-6-phosphate isomerase family. NagB subfamily.</text>
</comment>
<feature type="domain" description="Glucosamine/galactosamine-6-phosphate isomerase" evidence="4">
    <location>
        <begin position="12"/>
        <end position="225"/>
    </location>
</feature>
<dbReference type="EC" id="3.5.99.6" evidence="3"/>
<dbReference type="AlphaFoldDB" id="A0A3P3VVB2"/>
<proteinExistence type="inferred from homology"/>
<feature type="active site" description="Proton acceptor; for enolization step" evidence="3">
    <location>
        <position position="68"/>
    </location>
</feature>
<keyword evidence="1 3" id="KW-0378">Hydrolase</keyword>
<comment type="caution">
    <text evidence="3">Lacks conserved residue(s) required for the propagation of feature annotation.</text>
</comment>
<dbReference type="GO" id="GO:0042802">
    <property type="term" value="F:identical protein binding"/>
    <property type="evidence" value="ECO:0007669"/>
    <property type="project" value="TreeGrafter"/>
</dbReference>
<dbReference type="CDD" id="cd01399">
    <property type="entry name" value="GlcN6P_deaminase"/>
    <property type="match status" value="1"/>
</dbReference>
<feature type="active site" description="For ring-opening step" evidence="3">
    <location>
        <position position="137"/>
    </location>
</feature>
<dbReference type="GO" id="GO:0005737">
    <property type="term" value="C:cytoplasm"/>
    <property type="evidence" value="ECO:0007669"/>
    <property type="project" value="TreeGrafter"/>
</dbReference>
<comment type="function">
    <text evidence="3">Catalyzes the reversible isomerization-deamination of glucosamine 6-phosphate (GlcN6P) to form fructose 6-phosphate (Fru6P) and ammonium ion.</text>
</comment>
<dbReference type="NCBIfam" id="NF001684">
    <property type="entry name" value="PRK00443.1-4"/>
    <property type="match status" value="1"/>
</dbReference>
<organism evidence="5 6">
    <name type="scientific">Gulosibacter macacae</name>
    <dbReference type="NCBI Taxonomy" id="2488791"/>
    <lineage>
        <taxon>Bacteria</taxon>
        <taxon>Bacillati</taxon>
        <taxon>Actinomycetota</taxon>
        <taxon>Actinomycetes</taxon>
        <taxon>Micrococcales</taxon>
        <taxon>Microbacteriaceae</taxon>
        <taxon>Gulosibacter</taxon>
    </lineage>
</organism>
<feature type="active site" description="Proton acceptor; for ring-opening step" evidence="3">
    <location>
        <position position="139"/>
    </location>
</feature>
<dbReference type="SUPFAM" id="SSF100950">
    <property type="entry name" value="NagB/RpiA/CoA transferase-like"/>
    <property type="match status" value="1"/>
</dbReference>
<evidence type="ECO:0000256" key="3">
    <source>
        <dbReference type="HAMAP-Rule" id="MF_01241"/>
    </source>
</evidence>
<dbReference type="InterPro" id="IPR004547">
    <property type="entry name" value="Glucosamine6P_isomerase"/>
</dbReference>
<dbReference type="Pfam" id="PF01182">
    <property type="entry name" value="Glucosamine_iso"/>
    <property type="match status" value="1"/>
</dbReference>
<dbReference type="PANTHER" id="PTHR11280:SF5">
    <property type="entry name" value="GLUCOSAMINE-6-PHOSPHATE ISOMERASE"/>
    <property type="match status" value="1"/>
</dbReference>
<dbReference type="Proteomes" id="UP000274391">
    <property type="component" value="Unassembled WGS sequence"/>
</dbReference>
<sequence>MQVIIVDTPEEAGRVAAEEVAKVIRRVGPGVVLGVATGSSPLTTYEALVDIVRSEQLDLSQASAFALDEYVNFPVDHEQSYTETIRRTVTEPLALDPARVHLPDGLADDLAAAGAAYEQAIREAGGIDVQIMGTGSNGHIGFNEPGSSFASRTRPVKLAAQTREDNARFFDSIDEVPEQAMSQGLGTILDTRTVVLIATGEGKADAVAGIVEGPVTAMVPGSILQFHPDATLVIDAEAASKLQHLELTRDLRK</sequence>
<name>A0A3P3VVB2_9MICO</name>
<evidence type="ECO:0000313" key="5">
    <source>
        <dbReference type="EMBL" id="RRJ86741.1"/>
    </source>
</evidence>
<dbReference type="InterPro" id="IPR006148">
    <property type="entry name" value="Glc/Gal-6P_isomerase"/>
</dbReference>
<dbReference type="RefSeq" id="WP_124971886.1">
    <property type="nucleotide sequence ID" value="NZ_RQVS01000007.1"/>
</dbReference>
<dbReference type="UniPathway" id="UPA00629">
    <property type="reaction ID" value="UER00684"/>
</dbReference>
<evidence type="ECO:0000256" key="2">
    <source>
        <dbReference type="ARBA" id="ARBA00023277"/>
    </source>
</evidence>
<feature type="active site" description="For ring-opening step" evidence="3">
    <location>
        <position position="144"/>
    </location>
</feature>